<evidence type="ECO:0000313" key="6">
    <source>
        <dbReference type="EMBL" id="PRQ19022.1"/>
    </source>
</evidence>
<evidence type="ECO:0000259" key="5">
    <source>
        <dbReference type="Pfam" id="PF18052"/>
    </source>
</evidence>
<dbReference type="GO" id="GO:0000166">
    <property type="term" value="F:nucleotide binding"/>
    <property type="evidence" value="ECO:0007669"/>
    <property type="project" value="UniProtKB-KW"/>
</dbReference>
<evidence type="ECO:0000256" key="2">
    <source>
        <dbReference type="ARBA" id="ARBA00022741"/>
    </source>
</evidence>
<feature type="domain" description="Disease resistance N-terminal" evidence="5">
    <location>
        <begin position="5"/>
        <end position="59"/>
    </location>
</feature>
<feature type="coiled-coil region" evidence="4">
    <location>
        <begin position="17"/>
        <end position="51"/>
    </location>
</feature>
<accession>A0A2P6PAT2</accession>
<keyword evidence="7" id="KW-1185">Reference proteome</keyword>
<protein>
    <recommendedName>
        <fullName evidence="5">Disease resistance N-terminal domain-containing protein</fullName>
    </recommendedName>
</protein>
<keyword evidence="3" id="KW-0611">Plant defense</keyword>
<organism evidence="6 7">
    <name type="scientific">Rosa chinensis</name>
    <name type="common">China rose</name>
    <dbReference type="NCBI Taxonomy" id="74649"/>
    <lineage>
        <taxon>Eukaryota</taxon>
        <taxon>Viridiplantae</taxon>
        <taxon>Streptophyta</taxon>
        <taxon>Embryophyta</taxon>
        <taxon>Tracheophyta</taxon>
        <taxon>Spermatophyta</taxon>
        <taxon>Magnoliopsida</taxon>
        <taxon>eudicotyledons</taxon>
        <taxon>Gunneridae</taxon>
        <taxon>Pentapetalae</taxon>
        <taxon>rosids</taxon>
        <taxon>fabids</taxon>
        <taxon>Rosales</taxon>
        <taxon>Rosaceae</taxon>
        <taxon>Rosoideae</taxon>
        <taxon>Rosoideae incertae sedis</taxon>
        <taxon>Rosa</taxon>
    </lineage>
</organism>
<gene>
    <name evidence="6" type="ORF">RchiOBHm_Chr7g0212571</name>
</gene>
<keyword evidence="4" id="KW-0175">Coiled coil</keyword>
<dbReference type="Gene3D" id="1.20.5.4130">
    <property type="match status" value="1"/>
</dbReference>
<evidence type="ECO:0000256" key="3">
    <source>
        <dbReference type="ARBA" id="ARBA00022821"/>
    </source>
</evidence>
<dbReference type="Gramene" id="PRQ19022">
    <property type="protein sequence ID" value="PRQ19022"/>
    <property type="gene ID" value="RchiOBHm_Chr7g0212571"/>
</dbReference>
<dbReference type="GO" id="GO:0006952">
    <property type="term" value="P:defense response"/>
    <property type="evidence" value="ECO:0007669"/>
    <property type="project" value="UniProtKB-KW"/>
</dbReference>
<name>A0A2P6PAT2_ROSCH</name>
<dbReference type="EMBL" id="PDCK01000045">
    <property type="protein sequence ID" value="PRQ19022.1"/>
    <property type="molecule type" value="Genomic_DNA"/>
</dbReference>
<comment type="caution">
    <text evidence="6">The sequence shown here is derived from an EMBL/GenBank/DDBJ whole genome shotgun (WGS) entry which is preliminary data.</text>
</comment>
<evidence type="ECO:0000256" key="4">
    <source>
        <dbReference type="SAM" id="Coils"/>
    </source>
</evidence>
<evidence type="ECO:0000256" key="1">
    <source>
        <dbReference type="ARBA" id="ARBA00022737"/>
    </source>
</evidence>
<keyword evidence="1" id="KW-0677">Repeat</keyword>
<dbReference type="AlphaFoldDB" id="A0A2P6PAT2"/>
<sequence>MAESAVTFLVNRLTTLLEEEAELLSGIREKVDDLVDELERIKAFLADAKEDSNPQLQVRVKKSEM</sequence>
<keyword evidence="2" id="KW-0547">Nucleotide-binding</keyword>
<dbReference type="Pfam" id="PF18052">
    <property type="entry name" value="Rx_N"/>
    <property type="match status" value="1"/>
</dbReference>
<proteinExistence type="predicted"/>
<dbReference type="InterPro" id="IPR041118">
    <property type="entry name" value="Rx_N"/>
</dbReference>
<evidence type="ECO:0000313" key="7">
    <source>
        <dbReference type="Proteomes" id="UP000238479"/>
    </source>
</evidence>
<dbReference type="Proteomes" id="UP000238479">
    <property type="component" value="Chromosome 7"/>
</dbReference>
<reference evidence="6 7" key="1">
    <citation type="journal article" date="2018" name="Nat. Genet.">
        <title>The Rosa genome provides new insights in the design of modern roses.</title>
        <authorList>
            <person name="Bendahmane M."/>
        </authorList>
    </citation>
    <scope>NUCLEOTIDE SEQUENCE [LARGE SCALE GENOMIC DNA]</scope>
    <source>
        <strain evidence="7">cv. Old Blush</strain>
    </source>
</reference>